<feature type="chain" id="PRO_5018616055" description="peroxidase" evidence="21">
    <location>
        <begin position="25"/>
        <end position="900"/>
    </location>
</feature>
<evidence type="ECO:0000256" key="14">
    <source>
        <dbReference type="ARBA" id="ARBA00023180"/>
    </source>
</evidence>
<evidence type="ECO:0000256" key="7">
    <source>
        <dbReference type="ARBA" id="ARBA00022617"/>
    </source>
</evidence>
<dbReference type="EnsemblPlants" id="Solyc10g076220.2.1">
    <property type="protein sequence ID" value="Solyc10g076220.2.1"/>
    <property type="gene ID" value="Solyc10g076220.2"/>
</dbReference>
<evidence type="ECO:0000256" key="1">
    <source>
        <dbReference type="ARBA" id="ARBA00000189"/>
    </source>
</evidence>
<evidence type="ECO:0000256" key="16">
    <source>
        <dbReference type="PIRSR" id="PIRSR600823-1"/>
    </source>
</evidence>
<evidence type="ECO:0000256" key="18">
    <source>
        <dbReference type="PIRSR" id="PIRSR600823-3"/>
    </source>
</evidence>
<comment type="function">
    <text evidence="15">Suggested to catalyze the deposition of the aromatic residues of suberin on the cell wall and thus play a role in cell-suberization.</text>
</comment>
<dbReference type="PaxDb" id="4081-Solyc10g076220.1.1"/>
<dbReference type="PROSITE" id="PS00436">
    <property type="entry name" value="PEROXIDASE_2"/>
    <property type="match status" value="3"/>
</dbReference>
<evidence type="ECO:0000256" key="5">
    <source>
        <dbReference type="ARBA" id="ARBA00012313"/>
    </source>
</evidence>
<keyword evidence="13 20" id="KW-1015">Disulfide bond</keyword>
<evidence type="ECO:0000256" key="3">
    <source>
        <dbReference type="ARBA" id="ARBA00004613"/>
    </source>
</evidence>
<dbReference type="Proteomes" id="UP000004994">
    <property type="component" value="Chromosome 10"/>
</dbReference>
<reference evidence="23" key="2">
    <citation type="submission" date="2019-01" db="UniProtKB">
        <authorList>
            <consortium name="EnsemblPlants"/>
        </authorList>
    </citation>
    <scope>IDENTIFICATION</scope>
    <source>
        <strain evidence="23">cv. Heinz 1706</strain>
    </source>
</reference>
<dbReference type="CDD" id="cd00693">
    <property type="entry name" value="secretory_peroxidase"/>
    <property type="match status" value="3"/>
</dbReference>
<dbReference type="FunFam" id="1.10.420.10:FF:000006">
    <property type="entry name" value="Peroxidase"/>
    <property type="match status" value="1"/>
</dbReference>
<dbReference type="GO" id="GO:0006979">
    <property type="term" value="P:response to oxidative stress"/>
    <property type="evidence" value="ECO:0007669"/>
    <property type="project" value="InterPro"/>
</dbReference>
<feature type="domain" description="Plant heme peroxidase family profile" evidence="22">
    <location>
        <begin position="25"/>
        <end position="313"/>
    </location>
</feature>
<evidence type="ECO:0000256" key="12">
    <source>
        <dbReference type="ARBA" id="ARBA00023004"/>
    </source>
</evidence>
<feature type="signal peptide" evidence="21">
    <location>
        <begin position="1"/>
        <end position="24"/>
    </location>
</feature>
<dbReference type="InterPro" id="IPR002016">
    <property type="entry name" value="Haem_peroxidase"/>
</dbReference>
<feature type="binding site" evidence="18">
    <location>
        <position position="70"/>
    </location>
    <ligand>
        <name>Ca(2+)</name>
        <dbReference type="ChEBI" id="CHEBI:29108"/>
        <label>1</label>
    </ligand>
</feature>
<keyword evidence="6" id="KW-0575">Peroxidase</keyword>
<accession>A0A3Q7IJE0</accession>
<dbReference type="GO" id="GO:0020037">
    <property type="term" value="F:heme binding"/>
    <property type="evidence" value="ECO:0007669"/>
    <property type="project" value="InterPro"/>
</dbReference>
<keyword evidence="9 21" id="KW-0732">Signal</keyword>
<evidence type="ECO:0000256" key="20">
    <source>
        <dbReference type="PIRSR" id="PIRSR600823-5"/>
    </source>
</evidence>
<protein>
    <recommendedName>
        <fullName evidence="5">peroxidase</fullName>
        <ecNumber evidence="5">1.11.1.7</ecNumber>
    </recommendedName>
</protein>
<evidence type="ECO:0000256" key="13">
    <source>
        <dbReference type="ARBA" id="ARBA00023157"/>
    </source>
</evidence>
<dbReference type="GO" id="GO:0140825">
    <property type="term" value="F:lactoperoxidase activity"/>
    <property type="evidence" value="ECO:0007669"/>
    <property type="project" value="UniProtKB-EC"/>
</dbReference>
<dbReference type="Gramene" id="Solyc10g076220.2.1">
    <property type="protein sequence ID" value="Solyc10g076220.2.1"/>
    <property type="gene ID" value="Solyc10g076220.2"/>
</dbReference>
<keyword evidence="8 18" id="KW-0479">Metal-binding</keyword>
<evidence type="ECO:0000256" key="15">
    <source>
        <dbReference type="ARBA" id="ARBA00053519"/>
    </source>
</evidence>
<evidence type="ECO:0000256" key="21">
    <source>
        <dbReference type="SAM" id="SignalP"/>
    </source>
</evidence>
<feature type="binding site" evidence="18">
    <location>
        <position position="88"/>
    </location>
    <ligand>
        <name>Ca(2+)</name>
        <dbReference type="ChEBI" id="CHEBI:29108"/>
        <label>1</label>
    </ligand>
</feature>
<keyword evidence="7" id="KW-0349">Heme</keyword>
<dbReference type="FunFam" id="1.10.520.10:FF:000009">
    <property type="entry name" value="Peroxidase"/>
    <property type="match status" value="3"/>
</dbReference>
<keyword evidence="11" id="KW-0560">Oxidoreductase</keyword>
<dbReference type="SUPFAM" id="SSF48113">
    <property type="entry name" value="Heme-dependent peroxidases"/>
    <property type="match status" value="3"/>
</dbReference>
<proteinExistence type="inferred from homology"/>
<comment type="subcellular location">
    <subcellularLocation>
        <location evidence="3">Secreted</location>
    </subcellularLocation>
</comment>
<dbReference type="PANTHER" id="PTHR31388:SF126">
    <property type="entry name" value="PEROXIDASE"/>
    <property type="match status" value="1"/>
</dbReference>
<dbReference type="PRINTS" id="PR00458">
    <property type="entry name" value="PEROXIDASE"/>
</dbReference>
<evidence type="ECO:0000256" key="6">
    <source>
        <dbReference type="ARBA" id="ARBA00022559"/>
    </source>
</evidence>
<keyword evidence="14" id="KW-0325">Glycoprotein</keyword>
<evidence type="ECO:0000256" key="2">
    <source>
        <dbReference type="ARBA" id="ARBA00002322"/>
    </source>
</evidence>
<feature type="disulfide bond" evidence="20">
    <location>
        <begin position="68"/>
        <end position="73"/>
    </location>
</feature>
<evidence type="ECO:0000256" key="4">
    <source>
        <dbReference type="ARBA" id="ARBA00006873"/>
    </source>
</evidence>
<feature type="binding site" evidence="18">
    <location>
        <position position="76"/>
    </location>
    <ligand>
        <name>Ca(2+)</name>
        <dbReference type="ChEBI" id="CHEBI:29108"/>
        <label>1</label>
    </ligand>
</feature>
<evidence type="ECO:0000256" key="9">
    <source>
        <dbReference type="ARBA" id="ARBA00022729"/>
    </source>
</evidence>
<dbReference type="InterPro" id="IPR000823">
    <property type="entry name" value="Peroxidase_pln"/>
</dbReference>
<feature type="domain" description="Plant heme peroxidase family profile" evidence="22">
    <location>
        <begin position="606"/>
        <end position="893"/>
    </location>
</feature>
<feature type="binding site" evidence="18">
    <location>
        <position position="72"/>
    </location>
    <ligand>
        <name>Ca(2+)</name>
        <dbReference type="ChEBI" id="CHEBI:29108"/>
        <label>1</label>
    </ligand>
</feature>
<evidence type="ECO:0000313" key="24">
    <source>
        <dbReference type="Proteomes" id="UP000004994"/>
    </source>
</evidence>
<feature type="binding site" evidence="17">
    <location>
        <position position="164"/>
    </location>
    <ligand>
        <name>substrate</name>
    </ligand>
</feature>
<keyword evidence="12 18" id="KW-0408">Iron</keyword>
<comment type="cofactor">
    <cofactor evidence="18">
        <name>heme b</name>
        <dbReference type="ChEBI" id="CHEBI:60344"/>
    </cofactor>
    <text evidence="18">Binds 1 heme b (iron(II)-protoporphyrin IX) group per subunit.</text>
</comment>
<dbReference type="Gene3D" id="1.10.420.10">
    <property type="entry name" value="Peroxidase, domain 2"/>
    <property type="match status" value="3"/>
</dbReference>
<dbReference type="InterPro" id="IPR019793">
    <property type="entry name" value="Peroxidases_heam-ligand_BS"/>
</dbReference>
<dbReference type="PRINTS" id="PR00461">
    <property type="entry name" value="PLPEROXIDASE"/>
</dbReference>
<feature type="disulfide bond" evidence="20">
    <location>
        <begin position="35"/>
        <end position="115"/>
    </location>
</feature>
<dbReference type="InterPro" id="IPR033905">
    <property type="entry name" value="Secretory_peroxidase"/>
</dbReference>
<feature type="binding site" description="axial binding residue" evidence="18">
    <location>
        <position position="194"/>
    </location>
    <ligand>
        <name>heme b</name>
        <dbReference type="ChEBI" id="CHEBI:60344"/>
    </ligand>
    <ligandPart>
        <name>Fe</name>
        <dbReference type="ChEBI" id="CHEBI:18248"/>
    </ligandPart>
</feature>
<dbReference type="PROSITE" id="PS50873">
    <property type="entry name" value="PEROXIDASE_4"/>
    <property type="match status" value="3"/>
</dbReference>
<comment type="similarity">
    <text evidence="4">Belongs to the peroxidase family. Ascorbate peroxidase subfamily.</text>
</comment>
<dbReference type="PANTHER" id="PTHR31388">
    <property type="entry name" value="PEROXIDASE 72-RELATED"/>
    <property type="match status" value="1"/>
</dbReference>
<comment type="cofactor">
    <cofactor evidence="18">
        <name>Ca(2+)</name>
        <dbReference type="ChEBI" id="CHEBI:29108"/>
    </cofactor>
    <text evidence="18">Binds 2 calcium ions per subunit.</text>
</comment>
<feature type="binding site" evidence="18">
    <location>
        <position position="67"/>
    </location>
    <ligand>
        <name>Ca(2+)</name>
        <dbReference type="ChEBI" id="CHEBI:29108"/>
        <label>1</label>
    </ligand>
</feature>
<dbReference type="GO" id="GO:0004601">
    <property type="term" value="F:peroxidase activity"/>
    <property type="evidence" value="ECO:0000318"/>
    <property type="project" value="GO_Central"/>
</dbReference>
<dbReference type="InParanoid" id="A0A3Q7IJE0"/>
<evidence type="ECO:0000256" key="17">
    <source>
        <dbReference type="PIRSR" id="PIRSR600823-2"/>
    </source>
</evidence>
<feature type="disulfide bond" evidence="20">
    <location>
        <begin position="201"/>
        <end position="227"/>
    </location>
</feature>
<evidence type="ECO:0000259" key="22">
    <source>
        <dbReference type="PROSITE" id="PS50873"/>
    </source>
</evidence>
<dbReference type="AlphaFoldDB" id="A0A3Q7IJE0"/>
<sequence length="900" mass="98682">MASSYSFVFLHVLVIFCVARIAFSDLSDDFYDDICPQALPTIKRVVEDAISQERRMGASLLRLHFHDCFVNGCDASILLDQTATIDSEKTARANNNSARGFEVIDRIKSEVDKVCGRSVVSCADILAVAARDSVVALHGPTWEVELGRRDSTTASRTTANNDIPTPLMDLPALIDNFKKQGLDEEDLVALSGGHTLGFAQCFTFRNRIYNETNNIDSTFASQRQANCPRSGGDSNLASLDPTSALFDSKYFSNLVSKKGLLHSDQALFSGGETDELVKTYSTDLRTFSKDFAKSMLKMGNIKLLTGNQGQIPRIAFSDLSDDFYDDICPQALPTIKRVVEDAISQERRMGASLLRLHFHDCFVNGCDASILLDQTSTIDSEKTARANNNSARGFEVIDRIKSEVDKVCGRSVVSCADILAVAARDSVVALHGPTWEVELGRRDSTTASRTTANNDIPTPLMDLPALIDNFKKQGLDEEDLVALSGGHTLGFAQCFTFRNRIYNETNNIDSTFASQRQANCPRSGGDSNLASLDPTSALFDSKYFSNLVSKKGLLHSDQALFSGGETDELVKTYSTDLRTFSKDFAKSMIKMGNIKPLTGNEGQIHDFYDDICPQALPTIKSVVEDAIRQERRMGASLLRLHFHDCFVNGCDASILLDQTDTIDSEKTARANNNSARGFEVIDRIKSEVDRVCGRPVVSCADILAVAARDSLHGPTWEVELGRRDSTTASRTTADNDIPTPLMDLPALIDNFKKQGLDEEDLVALSGGHTLGFAQCSTFRNRIYDETNNIDSTFASQRQANCPRSGGDSNLASLDPTPALFDSKYFSNLVSKKGLLHSDQALFSGGETDELVKTYSTNLRTFSNDFAGSMIKMGNIKPLTGNQGQIRVDCRKIDNKISSID</sequence>
<dbReference type="GO" id="GO:0009505">
    <property type="term" value="C:plant-type cell wall"/>
    <property type="evidence" value="ECO:0000318"/>
    <property type="project" value="GO_Central"/>
</dbReference>
<evidence type="ECO:0000256" key="11">
    <source>
        <dbReference type="ARBA" id="ARBA00023002"/>
    </source>
</evidence>
<name>A0A3Q7IJE0_SOLLC</name>
<keyword evidence="10 18" id="KW-0106">Calcium</keyword>
<comment type="catalytic activity">
    <reaction evidence="1">
        <text>2 a phenolic donor + H2O2 = 2 a phenolic radical donor + 2 H2O</text>
        <dbReference type="Rhea" id="RHEA:56136"/>
        <dbReference type="ChEBI" id="CHEBI:15377"/>
        <dbReference type="ChEBI" id="CHEBI:16240"/>
        <dbReference type="ChEBI" id="CHEBI:139520"/>
        <dbReference type="ChEBI" id="CHEBI:139521"/>
        <dbReference type="EC" id="1.11.1.7"/>
    </reaction>
</comment>
<dbReference type="GO" id="GO:0005576">
    <property type="term" value="C:extracellular region"/>
    <property type="evidence" value="ECO:0007669"/>
    <property type="project" value="UniProtKB-SubCell"/>
</dbReference>
<dbReference type="Gene3D" id="1.10.520.10">
    <property type="match status" value="3"/>
</dbReference>
<dbReference type="PROSITE" id="PS00435">
    <property type="entry name" value="PEROXIDASE_1"/>
    <property type="match status" value="3"/>
</dbReference>
<feature type="active site" description="Proton acceptor" evidence="16">
    <location>
        <position position="66"/>
    </location>
</feature>
<evidence type="ECO:0000313" key="23">
    <source>
        <dbReference type="EnsemblPlants" id="Solyc10g076220.2.1"/>
    </source>
</evidence>
<dbReference type="Pfam" id="PF00141">
    <property type="entry name" value="peroxidase"/>
    <property type="match status" value="3"/>
</dbReference>
<keyword evidence="24" id="KW-1185">Reference proteome</keyword>
<dbReference type="InterPro" id="IPR010255">
    <property type="entry name" value="Haem_peroxidase_sf"/>
</dbReference>
<dbReference type="GO" id="GO:0042744">
    <property type="term" value="P:hydrogen peroxide catabolic process"/>
    <property type="evidence" value="ECO:0007669"/>
    <property type="project" value="InterPro"/>
</dbReference>
<evidence type="ECO:0000256" key="10">
    <source>
        <dbReference type="ARBA" id="ARBA00022837"/>
    </source>
</evidence>
<comment type="function">
    <text evidence="2">Removal of H(2)O(2), oxidation of toxic reductants, biosynthesis and degradation of lignin, suberization, auxin catabolism, response to environmental stresses such as wounding, pathogen attack and oxidative stress. These functions might be dependent on each isozyme/isoform in each plant tissue.</text>
</comment>
<evidence type="ECO:0000256" key="8">
    <source>
        <dbReference type="ARBA" id="ARBA00022723"/>
    </source>
</evidence>
<dbReference type="FunFam" id="1.10.420.10:FF:000001">
    <property type="entry name" value="Peroxidase"/>
    <property type="match status" value="2"/>
</dbReference>
<feature type="binding site" evidence="18">
    <location>
        <position position="247"/>
    </location>
    <ligand>
        <name>Ca(2+)</name>
        <dbReference type="ChEBI" id="CHEBI:29108"/>
        <label>2</label>
    </ligand>
</feature>
<feature type="binding site" evidence="18">
    <location>
        <position position="195"/>
    </location>
    <ligand>
        <name>Ca(2+)</name>
        <dbReference type="ChEBI" id="CHEBI:29108"/>
        <label>2</label>
    </ligand>
</feature>
<evidence type="ECO:0000256" key="19">
    <source>
        <dbReference type="PIRSR" id="PIRSR600823-4"/>
    </source>
</evidence>
<organism evidence="23">
    <name type="scientific">Solanum lycopersicum</name>
    <name type="common">Tomato</name>
    <name type="synonym">Lycopersicon esculentum</name>
    <dbReference type="NCBI Taxonomy" id="4081"/>
    <lineage>
        <taxon>Eukaryota</taxon>
        <taxon>Viridiplantae</taxon>
        <taxon>Streptophyta</taxon>
        <taxon>Embryophyta</taxon>
        <taxon>Tracheophyta</taxon>
        <taxon>Spermatophyta</taxon>
        <taxon>Magnoliopsida</taxon>
        <taxon>eudicotyledons</taxon>
        <taxon>Gunneridae</taxon>
        <taxon>Pentapetalae</taxon>
        <taxon>asterids</taxon>
        <taxon>lamiids</taxon>
        <taxon>Solanales</taxon>
        <taxon>Solanaceae</taxon>
        <taxon>Solanoideae</taxon>
        <taxon>Solaneae</taxon>
        <taxon>Solanum</taxon>
        <taxon>Solanum subgen. Lycopersicon</taxon>
    </lineage>
</organism>
<dbReference type="STRING" id="4081.A0A3Q7IJE0"/>
<dbReference type="EC" id="1.11.1.7" evidence="5"/>
<feature type="domain" description="Plant heme peroxidase family profile" evidence="22">
    <location>
        <begin position="318"/>
        <end position="604"/>
    </location>
</feature>
<reference evidence="23" key="1">
    <citation type="journal article" date="2012" name="Nature">
        <title>The tomato genome sequence provides insights into fleshy fruit evolution.</title>
        <authorList>
            <consortium name="Tomato Genome Consortium"/>
        </authorList>
    </citation>
    <scope>NUCLEOTIDE SEQUENCE [LARGE SCALE GENOMIC DNA]</scope>
    <source>
        <strain evidence="23">cv. Heinz 1706</strain>
    </source>
</reference>
<feature type="binding site" evidence="18">
    <location>
        <position position="240"/>
    </location>
    <ligand>
        <name>Ca(2+)</name>
        <dbReference type="ChEBI" id="CHEBI:29108"/>
        <label>2</label>
    </ligand>
</feature>
<dbReference type="OMA" id="CSKCALF"/>
<feature type="binding site" evidence="18">
    <location>
        <position position="74"/>
    </location>
    <ligand>
        <name>Ca(2+)</name>
        <dbReference type="ChEBI" id="CHEBI:29108"/>
        <label>1</label>
    </ligand>
</feature>
<feature type="site" description="Transition state stabilizer" evidence="19">
    <location>
        <position position="62"/>
    </location>
</feature>
<dbReference type="GO" id="GO:0046872">
    <property type="term" value="F:metal ion binding"/>
    <property type="evidence" value="ECO:0007669"/>
    <property type="project" value="UniProtKB-KW"/>
</dbReference>
<dbReference type="InterPro" id="IPR019794">
    <property type="entry name" value="Peroxidases_AS"/>
</dbReference>